<dbReference type="Gene3D" id="2.60.40.3910">
    <property type="entry name" value="Inclusion body protein"/>
    <property type="match status" value="1"/>
</dbReference>
<dbReference type="RefSeq" id="WP_088483980.1">
    <property type="nucleotide sequence ID" value="NZ_NISI01000005.1"/>
</dbReference>
<reference evidence="1 2" key="1">
    <citation type="journal article" date="2007" name="Int. J. Syst. Evol. Microbiol.">
        <title>Description of Pelomonas aquatica sp. nov. and Pelomonas puraquae sp. nov., isolated from industrial and haemodialysis water.</title>
        <authorList>
            <person name="Gomila M."/>
            <person name="Bowien B."/>
            <person name="Falsen E."/>
            <person name="Moore E.R."/>
            <person name="Lalucat J."/>
        </authorList>
    </citation>
    <scope>NUCLEOTIDE SEQUENCE [LARGE SCALE GENOMIC DNA]</scope>
    <source>
        <strain evidence="1 2">CCUG 52769</strain>
    </source>
</reference>
<accession>A0A254N6V2</accession>
<keyword evidence="2" id="KW-1185">Reference proteome</keyword>
<name>A0A254N6V2_9BURK</name>
<dbReference type="GO" id="GO:0000428">
    <property type="term" value="C:DNA-directed RNA polymerase complex"/>
    <property type="evidence" value="ECO:0007669"/>
    <property type="project" value="UniProtKB-KW"/>
</dbReference>
<dbReference type="EMBL" id="NISI01000005">
    <property type="protein sequence ID" value="OWR03741.1"/>
    <property type="molecule type" value="Genomic_DNA"/>
</dbReference>
<proteinExistence type="predicted"/>
<dbReference type="InterPro" id="IPR021087">
    <property type="entry name" value="Uncharacterised_PixA/AidA"/>
</dbReference>
<gene>
    <name evidence="1" type="ORF">CDO81_14775</name>
</gene>
<keyword evidence="1" id="KW-0240">DNA-directed RNA polymerase</keyword>
<keyword evidence="1" id="KW-0804">Transcription</keyword>
<evidence type="ECO:0000313" key="2">
    <source>
        <dbReference type="Proteomes" id="UP000197446"/>
    </source>
</evidence>
<evidence type="ECO:0000313" key="1">
    <source>
        <dbReference type="EMBL" id="OWR03741.1"/>
    </source>
</evidence>
<comment type="caution">
    <text evidence="1">The sequence shown here is derived from an EMBL/GenBank/DDBJ whole genome shotgun (WGS) entry which is preliminary data.</text>
</comment>
<dbReference type="OrthoDB" id="8705346at2"/>
<dbReference type="AlphaFoldDB" id="A0A254N6V2"/>
<organism evidence="1 2">
    <name type="scientific">Roseateles puraquae</name>
    <dbReference type="NCBI Taxonomy" id="431059"/>
    <lineage>
        <taxon>Bacteria</taxon>
        <taxon>Pseudomonadati</taxon>
        <taxon>Pseudomonadota</taxon>
        <taxon>Betaproteobacteria</taxon>
        <taxon>Burkholderiales</taxon>
        <taxon>Sphaerotilaceae</taxon>
        <taxon>Roseateles</taxon>
    </lineage>
</organism>
<dbReference type="Pfam" id="PF12306">
    <property type="entry name" value="PixA"/>
    <property type="match status" value="1"/>
</dbReference>
<protein>
    <submittedName>
        <fullName evidence="1">DNA-directed RNA polymerase subunit beta</fullName>
    </submittedName>
</protein>
<sequence length="183" mass="20292">MNATSTILASNLQINVLVVIDTDYVKDHYPNPSKDPARPTGIDHNSQFMICTDPRGGIVNQGTADLQFSAQPGDIVSFTGTSVYANSDDAVIVYGIEYWKGDNVFNQFVPNLVRRNAAVQPDPNTKNGLPPLQVVQNFSSYDSKVKQSGTENFYVYFALYVLEGGESQQLYGYFYWDPAITVK</sequence>
<dbReference type="Proteomes" id="UP000197446">
    <property type="component" value="Unassembled WGS sequence"/>
</dbReference>
<dbReference type="InterPro" id="IPR038712">
    <property type="entry name" value="PixA-like_sf"/>
</dbReference>